<dbReference type="Gene3D" id="1.10.287.1350">
    <property type="match status" value="1"/>
</dbReference>
<dbReference type="EMBL" id="JACCFS010000001">
    <property type="protein sequence ID" value="NYJ37004.1"/>
    <property type="molecule type" value="Genomic_DNA"/>
</dbReference>
<feature type="domain" description="O-methyltransferase dimerisation" evidence="6">
    <location>
        <begin position="24"/>
        <end position="99"/>
    </location>
</feature>
<name>A0A7Z0ERL6_9ACTN</name>
<dbReference type="GO" id="GO:0046983">
    <property type="term" value="F:protein dimerization activity"/>
    <property type="evidence" value="ECO:0007669"/>
    <property type="project" value="InterPro"/>
</dbReference>
<dbReference type="Gene3D" id="1.10.10.10">
    <property type="entry name" value="Winged helix-like DNA-binding domain superfamily/Winged helix DNA-binding domain"/>
    <property type="match status" value="1"/>
</dbReference>
<organism evidence="7 8">
    <name type="scientific">Nocardiopsis aegyptia</name>
    <dbReference type="NCBI Taxonomy" id="220378"/>
    <lineage>
        <taxon>Bacteria</taxon>
        <taxon>Bacillati</taxon>
        <taxon>Actinomycetota</taxon>
        <taxon>Actinomycetes</taxon>
        <taxon>Streptosporangiales</taxon>
        <taxon>Nocardiopsidaceae</taxon>
        <taxon>Nocardiopsis</taxon>
    </lineage>
</organism>
<evidence type="ECO:0000256" key="3">
    <source>
        <dbReference type="ARBA" id="ARBA00022691"/>
    </source>
</evidence>
<evidence type="ECO:0000256" key="2">
    <source>
        <dbReference type="ARBA" id="ARBA00022679"/>
    </source>
</evidence>
<evidence type="ECO:0008006" key="9">
    <source>
        <dbReference type="Google" id="ProtNLM"/>
    </source>
</evidence>
<dbReference type="InterPro" id="IPR036388">
    <property type="entry name" value="WH-like_DNA-bd_sf"/>
</dbReference>
<gene>
    <name evidence="7" type="ORF">HNR10_004885</name>
</gene>
<evidence type="ECO:0000256" key="4">
    <source>
        <dbReference type="PIRSR" id="PIRSR005739-1"/>
    </source>
</evidence>
<evidence type="ECO:0000256" key="1">
    <source>
        <dbReference type="ARBA" id="ARBA00022603"/>
    </source>
</evidence>
<dbReference type="InterPro" id="IPR029063">
    <property type="entry name" value="SAM-dependent_MTases_sf"/>
</dbReference>
<dbReference type="InterPro" id="IPR036390">
    <property type="entry name" value="WH_DNA-bd_sf"/>
</dbReference>
<dbReference type="AlphaFoldDB" id="A0A7Z0ERL6"/>
<evidence type="ECO:0000259" key="6">
    <source>
        <dbReference type="Pfam" id="PF08100"/>
    </source>
</evidence>
<dbReference type="Pfam" id="PF08100">
    <property type="entry name" value="Dimerisation"/>
    <property type="match status" value="1"/>
</dbReference>
<evidence type="ECO:0000259" key="5">
    <source>
        <dbReference type="Pfam" id="PF00891"/>
    </source>
</evidence>
<dbReference type="RefSeq" id="WP_179827354.1">
    <property type="nucleotide sequence ID" value="NZ_JACCFS010000001.1"/>
</dbReference>
<keyword evidence="1" id="KW-0489">Methyltransferase</keyword>
<evidence type="ECO:0000313" key="7">
    <source>
        <dbReference type="EMBL" id="NYJ37004.1"/>
    </source>
</evidence>
<keyword evidence="3" id="KW-0949">S-adenosyl-L-methionine</keyword>
<dbReference type="Gene3D" id="3.40.50.150">
    <property type="entry name" value="Vaccinia Virus protein VP39"/>
    <property type="match status" value="1"/>
</dbReference>
<evidence type="ECO:0000313" key="8">
    <source>
        <dbReference type="Proteomes" id="UP000572051"/>
    </source>
</evidence>
<keyword evidence="2" id="KW-0808">Transferase</keyword>
<sequence>MDPEAASAPSNEQPAGPLSARMAEMLSGFAVSQALYAVAKLDLAAKLLTGPRTPAELAEETGVLEDPLHRLLHTLSGVGVVTHQEGGRFAVTDLGATLAEGTPGSLRGTALLWMETHYEAFGDLLGTLRTGSTGFALRHGQEFVPYLREHPEHLPSLTSAMAELNEGPRQALLSDYRLPEGEVVADIGGADGSVLAALLADDPRRRGVVMDLPGVVPAATARMSAAGLADRVSAVGGDFFAGVPSADVYLLSAVLHDWPDEDCARLLARITEAARPGARLVVIESPLPLGDEPHPSKLSDLIMLTMAGGRERPESEYTTLLGAAGFVVDRTVVAPVGGYCAIEATLKAG</sequence>
<dbReference type="CDD" id="cd02440">
    <property type="entry name" value="AdoMet_MTases"/>
    <property type="match status" value="1"/>
</dbReference>
<dbReference type="SUPFAM" id="SSF46785">
    <property type="entry name" value="Winged helix' DNA-binding domain"/>
    <property type="match status" value="1"/>
</dbReference>
<dbReference type="PROSITE" id="PS51683">
    <property type="entry name" value="SAM_OMT_II"/>
    <property type="match status" value="1"/>
</dbReference>
<dbReference type="InterPro" id="IPR012967">
    <property type="entry name" value="COMT_dimerisation"/>
</dbReference>
<dbReference type="Pfam" id="PF00891">
    <property type="entry name" value="Methyltransf_2"/>
    <property type="match status" value="1"/>
</dbReference>
<dbReference type="GO" id="GO:0008171">
    <property type="term" value="F:O-methyltransferase activity"/>
    <property type="evidence" value="ECO:0007669"/>
    <property type="project" value="InterPro"/>
</dbReference>
<dbReference type="SUPFAM" id="SSF53335">
    <property type="entry name" value="S-adenosyl-L-methionine-dependent methyltransferases"/>
    <property type="match status" value="1"/>
</dbReference>
<feature type="active site" description="Proton acceptor" evidence="4">
    <location>
        <position position="256"/>
    </location>
</feature>
<dbReference type="InterPro" id="IPR001077">
    <property type="entry name" value="COMT_C"/>
</dbReference>
<dbReference type="PIRSF" id="PIRSF005739">
    <property type="entry name" value="O-mtase"/>
    <property type="match status" value="1"/>
</dbReference>
<accession>A0A7Z0ERL6</accession>
<proteinExistence type="predicted"/>
<keyword evidence="8" id="KW-1185">Reference proteome</keyword>
<dbReference type="InterPro" id="IPR016461">
    <property type="entry name" value="COMT-like"/>
</dbReference>
<dbReference type="PANTHER" id="PTHR43712">
    <property type="entry name" value="PUTATIVE (AFU_ORTHOLOGUE AFUA_4G14580)-RELATED"/>
    <property type="match status" value="1"/>
</dbReference>
<comment type="caution">
    <text evidence="7">The sequence shown here is derived from an EMBL/GenBank/DDBJ whole genome shotgun (WGS) entry which is preliminary data.</text>
</comment>
<feature type="domain" description="O-methyltransferase C-terminal" evidence="5">
    <location>
        <begin position="135"/>
        <end position="326"/>
    </location>
</feature>
<dbReference type="GO" id="GO:0032259">
    <property type="term" value="P:methylation"/>
    <property type="evidence" value="ECO:0007669"/>
    <property type="project" value="UniProtKB-KW"/>
</dbReference>
<dbReference type="Proteomes" id="UP000572051">
    <property type="component" value="Unassembled WGS sequence"/>
</dbReference>
<dbReference type="PANTHER" id="PTHR43712:SF2">
    <property type="entry name" value="O-METHYLTRANSFERASE CICE"/>
    <property type="match status" value="1"/>
</dbReference>
<protein>
    <recommendedName>
        <fullName evidence="9">Methyltransferase</fullName>
    </recommendedName>
</protein>
<reference evidence="7 8" key="1">
    <citation type="submission" date="2020-07" db="EMBL/GenBank/DDBJ databases">
        <title>Sequencing the genomes of 1000 actinobacteria strains.</title>
        <authorList>
            <person name="Klenk H.-P."/>
        </authorList>
    </citation>
    <scope>NUCLEOTIDE SEQUENCE [LARGE SCALE GENOMIC DNA]</scope>
    <source>
        <strain evidence="7 8">DSM 44442</strain>
    </source>
</reference>